<dbReference type="Proteomes" id="UP000027219">
    <property type="component" value="Unassembled WGS sequence"/>
</dbReference>
<accession>A0A066UWD5</accession>
<dbReference type="RefSeq" id="WP_032551262.1">
    <property type="nucleotide sequence ID" value="NZ_JFFR01000019.1"/>
</dbReference>
<protein>
    <recommendedName>
        <fullName evidence="2">DUF1835 domain-containing protein</fullName>
    </recommendedName>
</protein>
<evidence type="ECO:0000313" key="3">
    <source>
        <dbReference type="EMBL" id="KDN28494.1"/>
    </source>
</evidence>
<gene>
    <name evidence="3" type="ORF">VFDL14_14755</name>
</gene>
<dbReference type="OrthoDB" id="127805at2"/>
<sequence>MNAFSLNLTYLKKHAKSRLKRIRSGSVEDLRWLLALHPQPLLSADSVKLADVHLALARELGVSSWSKLLSHIDSLDRNKSSDGAPLPALDNDLQTLHVRCGHDIQQTLEQAGFSGDFLPYIEPLCIGPLILDEKTLSEIRAEYVSDRLLSEMKEVEKSLEQIKSEAKQATSKLLDNDYQRIVLWVEHDNYDQLMLIRSLYLLSYQNITKVEIIEVSTFPGRERFIGLGQLPPEALRALWNSRKKVSVEHITVATKLWPAFCSKSPLKLVEHYHKVDQGLFPNIRAVIFRHLQELPHIDSKYGLVERLTIDILKNEEEGLEFNELFKRYMKLEPLVYLGDLMYWALIKPLTEGPEPILQAQRSESKDWYKNRISLSKSSHNRTGKVADKWVGGIHLTPNNFWIWDHQDLATISHYN</sequence>
<dbReference type="EMBL" id="JFFR01000019">
    <property type="protein sequence ID" value="KDN28494.1"/>
    <property type="molecule type" value="Genomic_DNA"/>
</dbReference>
<dbReference type="InterPro" id="IPR014973">
    <property type="entry name" value="DUF1835"/>
</dbReference>
<dbReference type="STRING" id="212667.VFDL14_14755"/>
<keyword evidence="4" id="KW-1185">Reference proteome</keyword>
<dbReference type="Pfam" id="PF08874">
    <property type="entry name" value="DUF1835"/>
    <property type="match status" value="1"/>
</dbReference>
<name>A0A066UWD5_9VIBR</name>
<dbReference type="AlphaFoldDB" id="A0A066UWD5"/>
<organism evidence="3 4">
    <name type="scientific">Vibrio fortis</name>
    <dbReference type="NCBI Taxonomy" id="212667"/>
    <lineage>
        <taxon>Bacteria</taxon>
        <taxon>Pseudomonadati</taxon>
        <taxon>Pseudomonadota</taxon>
        <taxon>Gammaproteobacteria</taxon>
        <taxon>Vibrionales</taxon>
        <taxon>Vibrionaceae</taxon>
        <taxon>Vibrio</taxon>
    </lineage>
</organism>
<evidence type="ECO:0000313" key="4">
    <source>
        <dbReference type="Proteomes" id="UP000027219"/>
    </source>
</evidence>
<keyword evidence="1" id="KW-0175">Coiled coil</keyword>
<reference evidence="3 4" key="1">
    <citation type="submission" date="2014-02" db="EMBL/GenBank/DDBJ databases">
        <title>Vibrio fortis Dalian14 Genome Sequencing.</title>
        <authorList>
            <person name="Wang Y."/>
            <person name="Song L."/>
            <person name="Liu G."/>
            <person name="Ding J."/>
        </authorList>
    </citation>
    <scope>NUCLEOTIDE SEQUENCE [LARGE SCALE GENOMIC DNA]</scope>
    <source>
        <strain evidence="3 4">Dalian14</strain>
    </source>
</reference>
<proteinExistence type="predicted"/>
<evidence type="ECO:0000256" key="1">
    <source>
        <dbReference type="SAM" id="Coils"/>
    </source>
</evidence>
<evidence type="ECO:0000259" key="2">
    <source>
        <dbReference type="Pfam" id="PF08874"/>
    </source>
</evidence>
<feature type="coiled-coil region" evidence="1">
    <location>
        <begin position="145"/>
        <end position="172"/>
    </location>
</feature>
<comment type="caution">
    <text evidence="3">The sequence shown here is derived from an EMBL/GenBank/DDBJ whole genome shotgun (WGS) entry which is preliminary data.</text>
</comment>
<feature type="domain" description="DUF1835" evidence="2">
    <location>
        <begin position="97"/>
        <end position="208"/>
    </location>
</feature>